<dbReference type="EMBL" id="FNLL01000004">
    <property type="protein sequence ID" value="SDU03677.1"/>
    <property type="molecule type" value="Genomic_DNA"/>
</dbReference>
<dbReference type="RefSeq" id="WP_092232228.1">
    <property type="nucleotide sequence ID" value="NZ_FNLL01000004.1"/>
</dbReference>
<reference evidence="2" key="1">
    <citation type="submission" date="2016-10" db="EMBL/GenBank/DDBJ databases">
        <authorList>
            <person name="Varghese N."/>
            <person name="Submissions S."/>
        </authorList>
    </citation>
    <scope>NUCLEOTIDE SEQUENCE [LARGE SCALE GENOMIC DNA]</scope>
    <source>
        <strain evidence="2">DSM 3384</strain>
    </source>
</reference>
<proteinExistence type="predicted"/>
<dbReference type="AlphaFoldDB" id="A0A1H2F8M4"/>
<name>A0A1H2F8M4_9BACT</name>
<dbReference type="Proteomes" id="UP000199608">
    <property type="component" value="Unassembled WGS sequence"/>
</dbReference>
<dbReference type="Gene3D" id="3.40.50.10690">
    <property type="entry name" value="putative lor/sdh protein like domains"/>
    <property type="match status" value="1"/>
</dbReference>
<sequence length="314" mass="33761">MSDSFKKLDFGRLKTYSIKNRHSKVNIKDFSIPWKKGNNFSDFLAGLPSILAGNDLRSVIDAISLAAKQDKQVCFAMGGHVIKTGMSPIVIDLMKKNVFTMLSMNGSGIIHDLETAMTGMTSEDVAQSIGNGSFGMAKETSAFLNQAIKNAAKHGIGLGKAVGELILEKDLPYKHLSLTASGAALDIPVTVHVAIGTDIIHMHPDFDAAACGAASHYDFKLFASQITGLEKGVFINAGSAVIMPEVFLKAVTLVRNLGHTLDDFTTLNLDFIRHYRPMTNVVNRPTLGKGKGFSIVGHHEILIPLIAAGIIESI</sequence>
<keyword evidence="2" id="KW-1185">Reference proteome</keyword>
<evidence type="ECO:0000313" key="1">
    <source>
        <dbReference type="EMBL" id="SDU03677.1"/>
    </source>
</evidence>
<accession>A0A1H2F8M4</accession>
<evidence type="ECO:0000313" key="2">
    <source>
        <dbReference type="Proteomes" id="UP000199608"/>
    </source>
</evidence>
<gene>
    <name evidence="1" type="ORF">SAMN04487931_10419</name>
</gene>
<protein>
    <submittedName>
        <fullName evidence="1">Uncharacterized protein</fullName>
    </submittedName>
</protein>
<organism evidence="1 2">
    <name type="scientific">Desulfobacula phenolica</name>
    <dbReference type="NCBI Taxonomy" id="90732"/>
    <lineage>
        <taxon>Bacteria</taxon>
        <taxon>Pseudomonadati</taxon>
        <taxon>Thermodesulfobacteriota</taxon>
        <taxon>Desulfobacteria</taxon>
        <taxon>Desulfobacterales</taxon>
        <taxon>Desulfobacteraceae</taxon>
        <taxon>Desulfobacula</taxon>
    </lineage>
</organism>